<evidence type="ECO:0000313" key="10">
    <source>
        <dbReference type="Proteomes" id="UP000199183"/>
    </source>
</evidence>
<dbReference type="PROSITE" id="PS00070">
    <property type="entry name" value="ALDEHYDE_DEHYDR_CYS"/>
    <property type="match status" value="1"/>
</dbReference>
<dbReference type="Proteomes" id="UP000199183">
    <property type="component" value="Unassembled WGS sequence"/>
</dbReference>
<protein>
    <recommendedName>
        <fullName evidence="4">Aldehyde dehydrogenase</fullName>
    </recommendedName>
</protein>
<evidence type="ECO:0000256" key="6">
    <source>
        <dbReference type="PROSITE-ProRule" id="PRU10007"/>
    </source>
</evidence>
<keyword evidence="2 4" id="KW-0560">Oxidoreductase</keyword>
<dbReference type="GO" id="GO:0006081">
    <property type="term" value="P:aldehyde metabolic process"/>
    <property type="evidence" value="ECO:0007669"/>
    <property type="project" value="InterPro"/>
</dbReference>
<evidence type="ECO:0000256" key="4">
    <source>
        <dbReference type="PIRNR" id="PIRNR036492"/>
    </source>
</evidence>
<keyword evidence="10" id="KW-1185">Reference proteome</keyword>
<feature type="active site" evidence="5 6">
    <location>
        <position position="223"/>
    </location>
</feature>
<dbReference type="CDD" id="cd07087">
    <property type="entry name" value="ALDH_F3-13-14_CALDH-like"/>
    <property type="match status" value="1"/>
</dbReference>
<evidence type="ECO:0000256" key="2">
    <source>
        <dbReference type="ARBA" id="ARBA00023002"/>
    </source>
</evidence>
<dbReference type="SUPFAM" id="SSF53720">
    <property type="entry name" value="ALDH-like"/>
    <property type="match status" value="1"/>
</dbReference>
<dbReference type="AlphaFoldDB" id="A0A1H4IN02"/>
<comment type="similarity">
    <text evidence="1 4 7">Belongs to the aldehyde dehydrogenase family.</text>
</comment>
<feature type="active site" evidence="5">
    <location>
        <position position="257"/>
    </location>
</feature>
<sequence length="480" mass="51068">MSEATTQPTEEMNTPDAAAEARRVRSAFASGLTKPYAWRVEQLRGLRRMLIDNQDVLERALHSDLGKHPTEAQVSEIGIVVGEVDYTLRHLRGWLRPRRVSIPLVLAPASARTVFEPLGTVLILGPWNYPVQLMLAPLVGALAAGNAVVLKPSELAPATSAALAALLPVYLDERALAVVEGGADAATALLSERFDHIFFTGSTRVGRIVAKAAAEHLTPVTLELGGKSPAFIDDSVDLATAARRLAWGKLLNAGQTCVAPDYVLATRATADALVPLLREALAEFYGDDPARSPDYGRMVTTDHTARMRDLLAGENAAIGGEVSVDDRYVAPTVVNGIDRDAPLMREEIFGPVLPIVHVSDAADAVSFITAREKPLSLYVFSDDDAVRRLFTRDTSSGGLGFNVPAAHLGVPGLPFGGVGASGMGAYHGERSFTTFSHAKAVLSKSLGPDTMALLYPPFTAAKNAIARRIIARTGRQAGDA</sequence>
<dbReference type="Gene3D" id="3.40.309.10">
    <property type="entry name" value="Aldehyde Dehydrogenase, Chain A, domain 2"/>
    <property type="match status" value="1"/>
</dbReference>
<dbReference type="PANTHER" id="PTHR43570:SF16">
    <property type="entry name" value="ALDEHYDE DEHYDROGENASE TYPE III, ISOFORM Q"/>
    <property type="match status" value="1"/>
</dbReference>
<dbReference type="InterPro" id="IPR016162">
    <property type="entry name" value="Ald_DH_N"/>
</dbReference>
<dbReference type="FunFam" id="3.40.605.10:FF:000004">
    <property type="entry name" value="Aldehyde dehydrogenase"/>
    <property type="match status" value="1"/>
</dbReference>
<reference evidence="9 10" key="1">
    <citation type="submission" date="2016-10" db="EMBL/GenBank/DDBJ databases">
        <authorList>
            <person name="de Groot N.N."/>
        </authorList>
    </citation>
    <scope>NUCLEOTIDE SEQUENCE [LARGE SCALE GENOMIC DNA]</scope>
    <source>
        <strain evidence="9 10">DSM 21799</strain>
    </source>
</reference>
<keyword evidence="3" id="KW-0520">NAD</keyword>
<dbReference type="InterPro" id="IPR016161">
    <property type="entry name" value="Ald_DH/histidinol_DH"/>
</dbReference>
<gene>
    <name evidence="9" type="ORF">SAMN04489806_0075</name>
</gene>
<dbReference type="EMBL" id="FNRY01000001">
    <property type="protein sequence ID" value="SEB35474.1"/>
    <property type="molecule type" value="Genomic_DNA"/>
</dbReference>
<dbReference type="InterPro" id="IPR012394">
    <property type="entry name" value="Aldehyde_DH_NAD(P)"/>
</dbReference>
<dbReference type="InterPro" id="IPR016160">
    <property type="entry name" value="Ald_DH_CS_CYS"/>
</dbReference>
<dbReference type="PANTHER" id="PTHR43570">
    <property type="entry name" value="ALDEHYDE DEHYDROGENASE"/>
    <property type="match status" value="1"/>
</dbReference>
<dbReference type="InterPro" id="IPR029510">
    <property type="entry name" value="Ald_DH_CS_GLU"/>
</dbReference>
<dbReference type="GO" id="GO:0005737">
    <property type="term" value="C:cytoplasm"/>
    <property type="evidence" value="ECO:0007669"/>
    <property type="project" value="TreeGrafter"/>
</dbReference>
<dbReference type="STRING" id="640635.SAMN04489806_0075"/>
<dbReference type="PIRSF" id="PIRSF036492">
    <property type="entry name" value="ALDH"/>
    <property type="match status" value="1"/>
</dbReference>
<evidence type="ECO:0000313" key="9">
    <source>
        <dbReference type="EMBL" id="SEB35474.1"/>
    </source>
</evidence>
<evidence type="ECO:0000256" key="1">
    <source>
        <dbReference type="ARBA" id="ARBA00009986"/>
    </source>
</evidence>
<evidence type="ECO:0000256" key="3">
    <source>
        <dbReference type="ARBA" id="ARBA00023027"/>
    </source>
</evidence>
<evidence type="ECO:0000256" key="5">
    <source>
        <dbReference type="PIRSR" id="PIRSR036492-1"/>
    </source>
</evidence>
<dbReference type="FunFam" id="3.40.309.10:FF:000003">
    <property type="entry name" value="Aldehyde dehydrogenase"/>
    <property type="match status" value="1"/>
</dbReference>
<dbReference type="InterPro" id="IPR016163">
    <property type="entry name" value="Ald_DH_C"/>
</dbReference>
<dbReference type="InterPro" id="IPR015590">
    <property type="entry name" value="Aldehyde_DH_dom"/>
</dbReference>
<evidence type="ECO:0000256" key="7">
    <source>
        <dbReference type="RuleBase" id="RU003345"/>
    </source>
</evidence>
<name>A0A1H4IN02_9MICO</name>
<dbReference type="Gene3D" id="3.40.605.10">
    <property type="entry name" value="Aldehyde Dehydrogenase, Chain A, domain 1"/>
    <property type="match status" value="1"/>
</dbReference>
<feature type="domain" description="Aldehyde dehydrogenase" evidence="8">
    <location>
        <begin position="14"/>
        <end position="441"/>
    </location>
</feature>
<evidence type="ECO:0000259" key="8">
    <source>
        <dbReference type="Pfam" id="PF00171"/>
    </source>
</evidence>
<dbReference type="Pfam" id="PF00171">
    <property type="entry name" value="Aldedh"/>
    <property type="match status" value="1"/>
</dbReference>
<accession>A0A1H4IN02</accession>
<organism evidence="9 10">
    <name type="scientific">Paramicrobacterium humi</name>
    <dbReference type="NCBI Taxonomy" id="640635"/>
    <lineage>
        <taxon>Bacteria</taxon>
        <taxon>Bacillati</taxon>
        <taxon>Actinomycetota</taxon>
        <taxon>Actinomycetes</taxon>
        <taxon>Micrococcales</taxon>
        <taxon>Microbacteriaceae</taxon>
        <taxon>Paramicrobacterium</taxon>
    </lineage>
</organism>
<proteinExistence type="inferred from homology"/>
<dbReference type="PROSITE" id="PS00687">
    <property type="entry name" value="ALDEHYDE_DEHYDR_GLU"/>
    <property type="match status" value="1"/>
</dbReference>
<dbReference type="GO" id="GO:0004029">
    <property type="term" value="F:aldehyde dehydrogenase (NAD+) activity"/>
    <property type="evidence" value="ECO:0007669"/>
    <property type="project" value="TreeGrafter"/>
</dbReference>